<dbReference type="EMBL" id="WMEO01000023">
    <property type="protein sequence ID" value="MYL17486.1"/>
    <property type="molecule type" value="Genomic_DNA"/>
</dbReference>
<comment type="subcellular location">
    <subcellularLocation>
        <location evidence="1">Membrane</location>
    </subcellularLocation>
</comment>
<proteinExistence type="predicted"/>
<gene>
    <name evidence="6" type="ORF">GLW36_12640</name>
</gene>
<feature type="transmembrane region" description="Helical" evidence="5">
    <location>
        <begin position="166"/>
        <end position="187"/>
    </location>
</feature>
<dbReference type="SUPFAM" id="SSF51306">
    <property type="entry name" value="LexA/Signal peptidase"/>
    <property type="match status" value="1"/>
</dbReference>
<organism evidence="6 7">
    <name type="scientific">Halorubrum distributum</name>
    <dbReference type="NCBI Taxonomy" id="29283"/>
    <lineage>
        <taxon>Archaea</taxon>
        <taxon>Methanobacteriati</taxon>
        <taxon>Methanobacteriota</taxon>
        <taxon>Stenosarchaea group</taxon>
        <taxon>Halobacteria</taxon>
        <taxon>Halobacteriales</taxon>
        <taxon>Haloferacaceae</taxon>
        <taxon>Halorubrum</taxon>
        <taxon>Halorubrum distributum group</taxon>
    </lineage>
</organism>
<evidence type="ECO:0000256" key="4">
    <source>
        <dbReference type="ARBA" id="ARBA00023136"/>
    </source>
</evidence>
<dbReference type="AlphaFoldDB" id="A0A6B1IGH4"/>
<feature type="transmembrane region" description="Helical" evidence="5">
    <location>
        <begin position="7"/>
        <end position="26"/>
    </location>
</feature>
<protein>
    <submittedName>
        <fullName evidence="6">Signal peptidase I</fullName>
        <ecNumber evidence="6">3.4.21.89</ecNumber>
    </submittedName>
</protein>
<dbReference type="GO" id="GO:0006465">
    <property type="term" value="P:signal peptide processing"/>
    <property type="evidence" value="ECO:0007669"/>
    <property type="project" value="InterPro"/>
</dbReference>
<keyword evidence="3 5" id="KW-1133">Transmembrane helix</keyword>
<evidence type="ECO:0000256" key="1">
    <source>
        <dbReference type="ARBA" id="ARBA00004370"/>
    </source>
</evidence>
<evidence type="ECO:0000256" key="2">
    <source>
        <dbReference type="ARBA" id="ARBA00022692"/>
    </source>
</evidence>
<keyword evidence="4 5" id="KW-0472">Membrane</keyword>
<evidence type="ECO:0000313" key="6">
    <source>
        <dbReference type="EMBL" id="MYL17486.1"/>
    </source>
</evidence>
<dbReference type="GO" id="GO:0004252">
    <property type="term" value="F:serine-type endopeptidase activity"/>
    <property type="evidence" value="ECO:0007669"/>
    <property type="project" value="InterPro"/>
</dbReference>
<sequence>MLRRTAADVFAVVVVIIVATLVIGQLTGQPVLLGFVTSESMSPTLEAGDGFVAVPAAATGDIESGDVIVFDAVELQGGGLTTHRVVDVTDNGYITQGDNNPFRDQEGDEPVVTDDRIVATALQVNGQVVRLPGLGTGIEAVRGVAENAQTIVAGVFGVETVDSRTLSGLFVAVGLVLLLVVFADDLRGRRDRDRSRSRSRFNDEGIDGQWIALVLAFLILIPANAAIFAPTGTQQVVVDGDDLPGGTAPGETVETDLTAENNGLITMLVLLETTSPDGELRGGELAVPSGGSATATLTVTAPPPGEQAVVTVSEHRYFLVVPPSVIVRLHSIHPLVAVGAFNVLVLGSVLTLVGAAFGFKQKRVRSRGRGISIRAEIRRLLR</sequence>
<dbReference type="GO" id="GO:0009003">
    <property type="term" value="F:signal peptidase activity"/>
    <property type="evidence" value="ECO:0007669"/>
    <property type="project" value="UniProtKB-EC"/>
</dbReference>
<evidence type="ECO:0000256" key="3">
    <source>
        <dbReference type="ARBA" id="ARBA00022989"/>
    </source>
</evidence>
<keyword evidence="2 5" id="KW-0812">Transmembrane</keyword>
<feature type="transmembrane region" description="Helical" evidence="5">
    <location>
        <begin position="332"/>
        <end position="359"/>
    </location>
</feature>
<dbReference type="InterPro" id="IPR001733">
    <property type="entry name" value="Peptidase_S26B"/>
</dbReference>
<dbReference type="GO" id="GO:0016020">
    <property type="term" value="C:membrane"/>
    <property type="evidence" value="ECO:0007669"/>
    <property type="project" value="UniProtKB-SubCell"/>
</dbReference>
<dbReference type="EC" id="3.4.21.89" evidence="6"/>
<keyword evidence="6" id="KW-0378">Hydrolase</keyword>
<evidence type="ECO:0000256" key="5">
    <source>
        <dbReference type="SAM" id="Phobius"/>
    </source>
</evidence>
<reference evidence="6 7" key="1">
    <citation type="submission" date="2019-11" db="EMBL/GenBank/DDBJ databases">
        <title>Genome sequences of 17 halophilic strains isolated from different environments.</title>
        <authorList>
            <person name="Furrow R.E."/>
        </authorList>
    </citation>
    <scope>NUCLEOTIDE SEQUENCE [LARGE SCALE GENOMIC DNA]</scope>
    <source>
        <strain evidence="6 7">22517_05_Cabo</strain>
    </source>
</reference>
<feature type="transmembrane region" description="Helical" evidence="5">
    <location>
        <begin position="208"/>
        <end position="229"/>
    </location>
</feature>
<evidence type="ECO:0000313" key="7">
    <source>
        <dbReference type="Proteomes" id="UP000460194"/>
    </source>
</evidence>
<name>A0A6B1IGH4_9EURY</name>
<accession>A0A6B1IGH4</accession>
<dbReference type="NCBIfam" id="TIGR02228">
    <property type="entry name" value="sigpep_I_arch"/>
    <property type="match status" value="1"/>
</dbReference>
<dbReference type="CDD" id="cd06530">
    <property type="entry name" value="S26_SPase_I"/>
    <property type="match status" value="1"/>
</dbReference>
<comment type="caution">
    <text evidence="6">The sequence shown here is derived from an EMBL/GenBank/DDBJ whole genome shotgun (WGS) entry which is preliminary data.</text>
</comment>
<dbReference type="InterPro" id="IPR019533">
    <property type="entry name" value="Peptidase_S26"/>
</dbReference>
<dbReference type="Proteomes" id="UP000460194">
    <property type="component" value="Unassembled WGS sequence"/>
</dbReference>
<dbReference type="InterPro" id="IPR036286">
    <property type="entry name" value="LexA/Signal_pep-like_sf"/>
</dbReference>
<dbReference type="RefSeq" id="WP_159369371.1">
    <property type="nucleotide sequence ID" value="NZ_WMEO01000023.1"/>
</dbReference>